<keyword evidence="3" id="KW-1185">Reference proteome</keyword>
<keyword evidence="1" id="KW-1133">Transmembrane helix</keyword>
<sequence>MYNAHVCTWRLEDLTRLPPRTVETVFVVPFAAVLLFLPLCTLFFIHIVHRPPFHETFDALSHRHSGIDNDAVGIIDDRAEKPLPRGQVGPDISQMLICVHNAPNIVNEILSTKMVQVHVRSLPQCFLRISRKSGRKTDFEVSISLRAPCLEDRHKTPPGSVFSI</sequence>
<name>A0A9P9ISD6_9HYPO</name>
<accession>A0A9P9ISD6</accession>
<evidence type="ECO:0000256" key="1">
    <source>
        <dbReference type="SAM" id="Phobius"/>
    </source>
</evidence>
<dbReference type="EMBL" id="JAGMUU010000021">
    <property type="protein sequence ID" value="KAH7129440.1"/>
    <property type="molecule type" value="Genomic_DNA"/>
</dbReference>
<proteinExistence type="predicted"/>
<keyword evidence="1" id="KW-0812">Transmembrane</keyword>
<evidence type="ECO:0000313" key="2">
    <source>
        <dbReference type="EMBL" id="KAH7129440.1"/>
    </source>
</evidence>
<gene>
    <name evidence="2" type="ORF">B0J13DRAFT_530222</name>
</gene>
<feature type="transmembrane region" description="Helical" evidence="1">
    <location>
        <begin position="26"/>
        <end position="48"/>
    </location>
</feature>
<evidence type="ECO:0000313" key="3">
    <source>
        <dbReference type="Proteomes" id="UP000717696"/>
    </source>
</evidence>
<dbReference type="AlphaFoldDB" id="A0A9P9ISD6"/>
<keyword evidence="1" id="KW-0472">Membrane</keyword>
<organism evidence="2 3">
    <name type="scientific">Dactylonectria estremocensis</name>
    <dbReference type="NCBI Taxonomy" id="1079267"/>
    <lineage>
        <taxon>Eukaryota</taxon>
        <taxon>Fungi</taxon>
        <taxon>Dikarya</taxon>
        <taxon>Ascomycota</taxon>
        <taxon>Pezizomycotina</taxon>
        <taxon>Sordariomycetes</taxon>
        <taxon>Hypocreomycetidae</taxon>
        <taxon>Hypocreales</taxon>
        <taxon>Nectriaceae</taxon>
        <taxon>Dactylonectria</taxon>
    </lineage>
</organism>
<reference evidence="2" key="1">
    <citation type="journal article" date="2021" name="Nat. Commun.">
        <title>Genetic determinants of endophytism in the Arabidopsis root mycobiome.</title>
        <authorList>
            <person name="Mesny F."/>
            <person name="Miyauchi S."/>
            <person name="Thiergart T."/>
            <person name="Pickel B."/>
            <person name="Atanasova L."/>
            <person name="Karlsson M."/>
            <person name="Huettel B."/>
            <person name="Barry K.W."/>
            <person name="Haridas S."/>
            <person name="Chen C."/>
            <person name="Bauer D."/>
            <person name="Andreopoulos W."/>
            <person name="Pangilinan J."/>
            <person name="LaButti K."/>
            <person name="Riley R."/>
            <person name="Lipzen A."/>
            <person name="Clum A."/>
            <person name="Drula E."/>
            <person name="Henrissat B."/>
            <person name="Kohler A."/>
            <person name="Grigoriev I.V."/>
            <person name="Martin F.M."/>
            <person name="Hacquard S."/>
        </authorList>
    </citation>
    <scope>NUCLEOTIDE SEQUENCE</scope>
    <source>
        <strain evidence="2">MPI-CAGE-AT-0021</strain>
    </source>
</reference>
<comment type="caution">
    <text evidence="2">The sequence shown here is derived from an EMBL/GenBank/DDBJ whole genome shotgun (WGS) entry which is preliminary data.</text>
</comment>
<dbReference type="Proteomes" id="UP000717696">
    <property type="component" value="Unassembled WGS sequence"/>
</dbReference>
<protein>
    <submittedName>
        <fullName evidence="2">Uncharacterized protein</fullName>
    </submittedName>
</protein>